<organism evidence="2 3">
    <name type="scientific">Bacillus clarus</name>
    <dbReference type="NCBI Taxonomy" id="2338372"/>
    <lineage>
        <taxon>Bacteria</taxon>
        <taxon>Bacillati</taxon>
        <taxon>Bacillota</taxon>
        <taxon>Bacilli</taxon>
        <taxon>Bacillales</taxon>
        <taxon>Bacillaceae</taxon>
        <taxon>Bacillus</taxon>
        <taxon>Bacillus cereus group</taxon>
    </lineage>
</organism>
<protein>
    <submittedName>
        <fullName evidence="2">Putative membrane protein</fullName>
    </submittedName>
</protein>
<keyword evidence="1" id="KW-1133">Transmembrane helix</keyword>
<gene>
    <name evidence="2" type="ORF">DJ93_402</name>
</gene>
<dbReference type="Proteomes" id="UP000029389">
    <property type="component" value="Unassembled WGS sequence"/>
</dbReference>
<reference evidence="2 3" key="1">
    <citation type="submission" date="2014-04" db="EMBL/GenBank/DDBJ databases">
        <authorList>
            <person name="Bishop-Lilly K.A."/>
            <person name="Broomall S.M."/>
            <person name="Chain P.S."/>
            <person name="Chertkov O."/>
            <person name="Coyne S.R."/>
            <person name="Daligault H.E."/>
            <person name="Davenport K.W."/>
            <person name="Erkkila T."/>
            <person name="Frey K.G."/>
            <person name="Gibbons H.S."/>
            <person name="Gu W."/>
            <person name="Jaissle J."/>
            <person name="Johnson S.L."/>
            <person name="Koroleva G.I."/>
            <person name="Ladner J.T."/>
            <person name="Lo C.-C."/>
            <person name="Minogue T.D."/>
            <person name="Munk C."/>
            <person name="Palacios G.F."/>
            <person name="Redden C.L."/>
            <person name="Rosenzweig C.N."/>
            <person name="Scholz M.B."/>
            <person name="Teshima H."/>
            <person name="Xu Y."/>
        </authorList>
    </citation>
    <scope>NUCLEOTIDE SEQUENCE [LARGE SCALE GENOMIC DNA]</scope>
    <source>
        <strain evidence="2 3">BHP</strain>
    </source>
</reference>
<dbReference type="EMBL" id="JMQC01000008">
    <property type="protein sequence ID" value="KFN04541.1"/>
    <property type="molecule type" value="Genomic_DNA"/>
</dbReference>
<dbReference type="AlphaFoldDB" id="A0A090ZK26"/>
<sequence length="52" mass="5891">MKKIIIAVFMSLPTWFWLTYFCGLSEIEGVATAFILGVTFGIYNAVLEEIDK</sequence>
<evidence type="ECO:0000313" key="2">
    <source>
        <dbReference type="EMBL" id="KFN04541.1"/>
    </source>
</evidence>
<evidence type="ECO:0000256" key="1">
    <source>
        <dbReference type="SAM" id="Phobius"/>
    </source>
</evidence>
<name>A0A090ZK26_9BACI</name>
<dbReference type="RefSeq" id="WP_181969213.1">
    <property type="nucleotide sequence ID" value="NZ_JMQC01000008.1"/>
</dbReference>
<accession>A0A090ZK26</accession>
<proteinExistence type="predicted"/>
<keyword evidence="1" id="KW-0472">Membrane</keyword>
<feature type="transmembrane region" description="Helical" evidence="1">
    <location>
        <begin position="29"/>
        <end position="47"/>
    </location>
</feature>
<evidence type="ECO:0000313" key="3">
    <source>
        <dbReference type="Proteomes" id="UP000029389"/>
    </source>
</evidence>
<dbReference type="PATRIC" id="fig|1405.8.peg.575"/>
<keyword evidence="1" id="KW-0812">Transmembrane</keyword>
<feature type="transmembrane region" description="Helical" evidence="1">
    <location>
        <begin position="5"/>
        <end position="23"/>
    </location>
</feature>
<comment type="caution">
    <text evidence="2">The sequence shown here is derived from an EMBL/GenBank/DDBJ whole genome shotgun (WGS) entry which is preliminary data.</text>
</comment>